<dbReference type="Gene3D" id="2.60.120.200">
    <property type="match status" value="1"/>
</dbReference>
<name>A0A4Z2DG01_SCHJA</name>
<reference evidence="1 2" key="1">
    <citation type="submission" date="2019-03" db="EMBL/GenBank/DDBJ databases">
        <title>An improved genome assembly of the fluke Schistosoma japonicum.</title>
        <authorList>
            <person name="Hu W."/>
            <person name="Luo F."/>
            <person name="Yin M."/>
            <person name="Mo X."/>
            <person name="Sun C."/>
            <person name="Wu Q."/>
            <person name="Zhu B."/>
            <person name="Xiang M."/>
            <person name="Wang J."/>
            <person name="Wang Y."/>
            <person name="Zhang T."/>
            <person name="Xu B."/>
            <person name="Zheng H."/>
            <person name="Feng Z."/>
        </authorList>
    </citation>
    <scope>NUCLEOTIDE SEQUENCE [LARGE SCALE GENOMIC DNA]</scope>
    <source>
        <strain evidence="1">HuSjv2</strain>
        <tissue evidence="1">Worms</tissue>
    </source>
</reference>
<evidence type="ECO:0000313" key="1">
    <source>
        <dbReference type="EMBL" id="TNN15413.1"/>
    </source>
</evidence>
<gene>
    <name evidence="1" type="ORF">EWB00_001290</name>
</gene>
<comment type="caution">
    <text evidence="1">The sequence shown here is derived from an EMBL/GenBank/DDBJ whole genome shotgun (WGS) entry which is preliminary data.</text>
</comment>
<keyword evidence="2" id="KW-1185">Reference proteome</keyword>
<dbReference type="OrthoDB" id="6275838at2759"/>
<organism evidence="1 2">
    <name type="scientific">Schistosoma japonicum</name>
    <name type="common">Blood fluke</name>
    <dbReference type="NCBI Taxonomy" id="6182"/>
    <lineage>
        <taxon>Eukaryota</taxon>
        <taxon>Metazoa</taxon>
        <taxon>Spiralia</taxon>
        <taxon>Lophotrochozoa</taxon>
        <taxon>Platyhelminthes</taxon>
        <taxon>Trematoda</taxon>
        <taxon>Digenea</taxon>
        <taxon>Strigeidida</taxon>
        <taxon>Schistosomatoidea</taxon>
        <taxon>Schistosomatidae</taxon>
        <taxon>Schistosoma</taxon>
    </lineage>
</organism>
<accession>A0A4Z2DG01</accession>
<dbReference type="AlphaFoldDB" id="A0A4Z2DG01"/>
<protein>
    <recommendedName>
        <fullName evidence="3">Laminin G domain-containing protein</fullName>
    </recommendedName>
</protein>
<proteinExistence type="predicted"/>
<dbReference type="EMBL" id="SKCS01000148">
    <property type="protein sequence ID" value="TNN15413.1"/>
    <property type="molecule type" value="Genomic_DNA"/>
</dbReference>
<evidence type="ECO:0000313" key="2">
    <source>
        <dbReference type="Proteomes" id="UP000311919"/>
    </source>
</evidence>
<feature type="non-terminal residue" evidence="1">
    <location>
        <position position="1"/>
    </location>
</feature>
<evidence type="ECO:0008006" key="3">
    <source>
        <dbReference type="Google" id="ProtNLM"/>
    </source>
</evidence>
<dbReference type="Proteomes" id="UP000311919">
    <property type="component" value="Unassembled WGS sequence"/>
</dbReference>
<sequence length="229" mass="26332">SGNFVLHVDYISILLLPAQQVYYYIQKIIKLDNFFALTLLPNSRIKLELELRPPQYRITRAHTTVTLNYSEKRKTNTHVNTVSSHLSHRFSSTPSSDWHTVEISFVSHGNYTIDAVKLKINEFHTQIKVFPPIDFSSLNSNFKSKYFLIGPYVFIGQLPDVMRADATERALFSAAMQPSFQGIIKDIYVFQCKNHSKKSCDTNFPSECTTYEPISFENGALKFIHNLIL</sequence>